<comment type="similarity">
    <text evidence="2">Belongs to the YkuD family.</text>
</comment>
<evidence type="ECO:0000313" key="11">
    <source>
        <dbReference type="Proteomes" id="UP000198505"/>
    </source>
</evidence>
<keyword evidence="4 7" id="KW-0133">Cell shape</keyword>
<feature type="domain" description="L,D-TPase catalytic" evidence="9">
    <location>
        <begin position="314"/>
        <end position="485"/>
    </location>
</feature>
<dbReference type="Gene3D" id="1.10.101.10">
    <property type="entry name" value="PGBD-like superfamily/PGBD"/>
    <property type="match status" value="1"/>
</dbReference>
<dbReference type="STRING" id="416874.SAMN04487958_104216"/>
<dbReference type="GO" id="GO:0016740">
    <property type="term" value="F:transferase activity"/>
    <property type="evidence" value="ECO:0007669"/>
    <property type="project" value="UniProtKB-KW"/>
</dbReference>
<dbReference type="UniPathway" id="UPA00219"/>
<dbReference type="PANTHER" id="PTHR41533:SF2">
    <property type="entry name" value="BLR7131 PROTEIN"/>
    <property type="match status" value="1"/>
</dbReference>
<keyword evidence="8" id="KW-0732">Signal</keyword>
<evidence type="ECO:0000256" key="1">
    <source>
        <dbReference type="ARBA" id="ARBA00004752"/>
    </source>
</evidence>
<dbReference type="InterPro" id="IPR045380">
    <property type="entry name" value="LD_TPept_scaffold_dom"/>
</dbReference>
<evidence type="ECO:0000256" key="3">
    <source>
        <dbReference type="ARBA" id="ARBA00022679"/>
    </source>
</evidence>
<feature type="chain" id="PRO_5011732435" evidence="8">
    <location>
        <begin position="29"/>
        <end position="545"/>
    </location>
</feature>
<dbReference type="SUPFAM" id="SSF47090">
    <property type="entry name" value="PGBD-like"/>
    <property type="match status" value="1"/>
</dbReference>
<dbReference type="InterPro" id="IPR005490">
    <property type="entry name" value="LD_TPept_cat_dom"/>
</dbReference>
<dbReference type="InterPro" id="IPR036365">
    <property type="entry name" value="PGBD-like_sf"/>
</dbReference>
<dbReference type="GO" id="GO:0071555">
    <property type="term" value="P:cell wall organization"/>
    <property type="evidence" value="ECO:0007669"/>
    <property type="project" value="UniProtKB-UniRule"/>
</dbReference>
<dbReference type="RefSeq" id="WP_092826934.1">
    <property type="nucleotide sequence ID" value="NZ_FOGS01000004.1"/>
</dbReference>
<evidence type="ECO:0000256" key="2">
    <source>
        <dbReference type="ARBA" id="ARBA00005992"/>
    </source>
</evidence>
<protein>
    <submittedName>
        <fullName evidence="10">Murein L,D-transpeptidase YcbB/YkuD</fullName>
    </submittedName>
</protein>
<keyword evidence="5 7" id="KW-0573">Peptidoglycan synthesis</keyword>
<gene>
    <name evidence="10" type="ORF">SAMN04487958_104216</name>
</gene>
<keyword evidence="3" id="KW-0808">Transferase</keyword>
<evidence type="ECO:0000256" key="7">
    <source>
        <dbReference type="PROSITE-ProRule" id="PRU01373"/>
    </source>
</evidence>
<dbReference type="PROSITE" id="PS52029">
    <property type="entry name" value="LD_TPASE"/>
    <property type="match status" value="1"/>
</dbReference>
<evidence type="ECO:0000256" key="6">
    <source>
        <dbReference type="ARBA" id="ARBA00023316"/>
    </source>
</evidence>
<dbReference type="InterPro" id="IPR002477">
    <property type="entry name" value="Peptidoglycan-bd-like"/>
</dbReference>
<dbReference type="Pfam" id="PF03734">
    <property type="entry name" value="YkuD"/>
    <property type="match status" value="1"/>
</dbReference>
<organism evidence="10 11">
    <name type="scientific">Vreelandella subterranea</name>
    <dbReference type="NCBI Taxonomy" id="416874"/>
    <lineage>
        <taxon>Bacteria</taxon>
        <taxon>Pseudomonadati</taxon>
        <taxon>Pseudomonadota</taxon>
        <taxon>Gammaproteobacteria</taxon>
        <taxon>Oceanospirillales</taxon>
        <taxon>Halomonadaceae</taxon>
        <taxon>Vreelandella</taxon>
    </lineage>
</organism>
<evidence type="ECO:0000256" key="4">
    <source>
        <dbReference type="ARBA" id="ARBA00022960"/>
    </source>
</evidence>
<dbReference type="GO" id="GO:0008360">
    <property type="term" value="P:regulation of cell shape"/>
    <property type="evidence" value="ECO:0007669"/>
    <property type="project" value="UniProtKB-UniRule"/>
</dbReference>
<dbReference type="PANTHER" id="PTHR41533">
    <property type="entry name" value="L,D-TRANSPEPTIDASE HI_1667-RELATED"/>
    <property type="match status" value="1"/>
</dbReference>
<dbReference type="Gene3D" id="2.40.440.10">
    <property type="entry name" value="L,D-transpeptidase catalytic domain-like"/>
    <property type="match status" value="1"/>
</dbReference>
<sequence length="545" mass="60331">MNERQPLRRWVVGMALCLSVGVAGSAAGADNATPISEALEVRLAASEQRLPIDSFYQYRNYQPVWTTADSVAALVAGLNELEQDGINPENYAVASLMAAFERSQAGGESAQVAFELQASQALLQALDHLNRGQVNPRQLSAQWDAERPSRGYSMRAVAEAVDRLDIVAALDQARPDSSAYRRLRAAFIDFQTRSLQANAPYLDRREESLRPGDQHDDVLTLRHRLTRWGEPHLLAANPQAYPQVDADAPDQRQFDAQLAAAVKRFQRRHLLQEDGVVGEQTRRALNVPLSSRVEQLRVNLERARWMGSQPDDGPSVWVDLAGYRLHYTRPGGAHWQTRIVVGSPQRATPVIQSAITHLTLNPSWTIPPTIMREDVLPRVREDVGYLAEENIQVVDFDGNPVNAEEVDWQRPGSVMLRQVAGSANPLGSIVVRFPNDHMIYLHDTPAQGLFQRHQRALSSGCVRVEGVTQFAQLLLEDTGSTAQVASLVASSQSDRQLSLPRRVPIALHYLTAWPNAEGEVEFRPDIYGHDAAVESALSQAARLSG</sequence>
<feature type="active site" description="Proton donor/acceptor" evidence="7">
    <location>
        <position position="442"/>
    </location>
</feature>
<proteinExistence type="inferred from homology"/>
<feature type="signal peptide" evidence="8">
    <location>
        <begin position="1"/>
        <end position="28"/>
    </location>
</feature>
<feature type="active site" description="Nucleophile" evidence="7">
    <location>
        <position position="461"/>
    </location>
</feature>
<dbReference type="GO" id="GO:0009252">
    <property type="term" value="P:peptidoglycan biosynthetic process"/>
    <property type="evidence" value="ECO:0007669"/>
    <property type="project" value="UniProtKB-UniPathway"/>
</dbReference>
<dbReference type="Pfam" id="PF20142">
    <property type="entry name" value="Scaffold"/>
    <property type="match status" value="1"/>
</dbReference>
<dbReference type="InterPro" id="IPR038063">
    <property type="entry name" value="Transpep_catalytic_dom"/>
</dbReference>
<dbReference type="Proteomes" id="UP000198505">
    <property type="component" value="Unassembled WGS sequence"/>
</dbReference>
<dbReference type="AlphaFoldDB" id="A0A1H9T6D5"/>
<dbReference type="Pfam" id="PF01471">
    <property type="entry name" value="PG_binding_1"/>
    <property type="match status" value="1"/>
</dbReference>
<keyword evidence="11" id="KW-1185">Reference proteome</keyword>
<name>A0A1H9T6D5_9GAMM</name>
<reference evidence="11" key="1">
    <citation type="submission" date="2016-10" db="EMBL/GenBank/DDBJ databases">
        <authorList>
            <person name="Varghese N."/>
            <person name="Submissions S."/>
        </authorList>
    </citation>
    <scope>NUCLEOTIDE SEQUENCE [LARGE SCALE GENOMIC DNA]</scope>
    <source>
        <strain evidence="11">CGMCC 1.6495</strain>
    </source>
</reference>
<evidence type="ECO:0000256" key="5">
    <source>
        <dbReference type="ARBA" id="ARBA00022984"/>
    </source>
</evidence>
<evidence type="ECO:0000259" key="9">
    <source>
        <dbReference type="PROSITE" id="PS52029"/>
    </source>
</evidence>
<dbReference type="EMBL" id="FOGS01000004">
    <property type="protein sequence ID" value="SER92810.1"/>
    <property type="molecule type" value="Genomic_DNA"/>
</dbReference>
<evidence type="ECO:0000313" key="10">
    <source>
        <dbReference type="EMBL" id="SER92810.1"/>
    </source>
</evidence>
<keyword evidence="6 7" id="KW-0961">Cell wall biogenesis/degradation</keyword>
<dbReference type="SUPFAM" id="SSF141523">
    <property type="entry name" value="L,D-transpeptidase catalytic domain-like"/>
    <property type="match status" value="1"/>
</dbReference>
<accession>A0A1H9T6D5</accession>
<comment type="pathway">
    <text evidence="1 7">Cell wall biogenesis; peptidoglycan biosynthesis.</text>
</comment>
<dbReference type="InterPro" id="IPR036366">
    <property type="entry name" value="PGBDSf"/>
</dbReference>
<dbReference type="CDD" id="cd16913">
    <property type="entry name" value="YkuD_like"/>
    <property type="match status" value="1"/>
</dbReference>
<dbReference type="GO" id="GO:0004180">
    <property type="term" value="F:carboxypeptidase activity"/>
    <property type="evidence" value="ECO:0007669"/>
    <property type="project" value="UniProtKB-ARBA"/>
</dbReference>
<evidence type="ECO:0000256" key="8">
    <source>
        <dbReference type="SAM" id="SignalP"/>
    </source>
</evidence>
<dbReference type="InterPro" id="IPR052905">
    <property type="entry name" value="LD-transpeptidase_YkuD-like"/>
</dbReference>